<dbReference type="EMBL" id="BJLB01000001">
    <property type="protein sequence ID" value="GEA37487.1"/>
    <property type="molecule type" value="Genomic_DNA"/>
</dbReference>
<evidence type="ECO:0000313" key="1">
    <source>
        <dbReference type="EMBL" id="GEA37487.1"/>
    </source>
</evidence>
<dbReference type="RefSeq" id="WP_002588627.1">
    <property type="nucleotide sequence ID" value="NZ_BJLB01000001.1"/>
</dbReference>
<proteinExistence type="predicted"/>
<name>A0A829W5C2_9FIRM</name>
<evidence type="ECO:0000313" key="2">
    <source>
        <dbReference type="Proteomes" id="UP000315200"/>
    </source>
</evidence>
<dbReference type="Proteomes" id="UP000315200">
    <property type="component" value="Unassembled WGS sequence"/>
</dbReference>
<comment type="caution">
    <text evidence="1">The sequence shown here is derived from an EMBL/GenBank/DDBJ whole genome shotgun (WGS) entry which is preliminary data.</text>
</comment>
<reference evidence="1 2" key="1">
    <citation type="submission" date="2019-06" db="EMBL/GenBank/DDBJ databases">
        <title>Draft genome sequence of [Clostridium] clostridioforme NBRC 113352.</title>
        <authorList>
            <person name="Miura T."/>
            <person name="Furukawa M."/>
            <person name="Shimamura M."/>
            <person name="Ohyama Y."/>
            <person name="Yamazoe A."/>
            <person name="Kawasaki H."/>
        </authorList>
    </citation>
    <scope>NUCLEOTIDE SEQUENCE [LARGE SCALE GENOMIC DNA]</scope>
    <source>
        <strain evidence="1 2">NBRC 113352</strain>
    </source>
</reference>
<sequence>MSWWTYVHGTIVVSPMGRTQAEKRYILDTVLEHLPVVSGSERDMNVYVIQKEGTDSSCSCDEFGRVTNNLRDSSGDRSRKRGWLRVQSEYILVVDGSLRDREFEQTYKQFQKWICRLAKRISVEDVLVEIKDYEQSTIIRNNNDCYGNMHENPSWYRTENHNNWKLNKKLEKYHPEIEFNEPNWCEYLMWERMDNCDYPRLLGYKYFYDELNDKKVEEWINKGE</sequence>
<gene>
    <name evidence="1" type="ORF">Ccl03g_32000</name>
</gene>
<organism evidence="1 2">
    <name type="scientific">Enterocloster clostridioformis</name>
    <dbReference type="NCBI Taxonomy" id="1531"/>
    <lineage>
        <taxon>Bacteria</taxon>
        <taxon>Bacillati</taxon>
        <taxon>Bacillota</taxon>
        <taxon>Clostridia</taxon>
        <taxon>Lachnospirales</taxon>
        <taxon>Lachnospiraceae</taxon>
        <taxon>Enterocloster</taxon>
    </lineage>
</organism>
<accession>A0A829W5C2</accession>
<dbReference type="AlphaFoldDB" id="A0A829W5C2"/>
<protein>
    <submittedName>
        <fullName evidence="1">Uncharacterized protein</fullName>
    </submittedName>
</protein>